<organism evidence="2 3">
    <name type="scientific">Glomus cerebriforme</name>
    <dbReference type="NCBI Taxonomy" id="658196"/>
    <lineage>
        <taxon>Eukaryota</taxon>
        <taxon>Fungi</taxon>
        <taxon>Fungi incertae sedis</taxon>
        <taxon>Mucoromycota</taxon>
        <taxon>Glomeromycotina</taxon>
        <taxon>Glomeromycetes</taxon>
        <taxon>Glomerales</taxon>
        <taxon>Glomeraceae</taxon>
        <taxon>Glomus</taxon>
    </lineage>
</organism>
<proteinExistence type="predicted"/>
<protein>
    <submittedName>
        <fullName evidence="2">LIM-domain binding protein</fullName>
    </submittedName>
</protein>
<dbReference type="EMBL" id="QKYT01000035">
    <property type="protein sequence ID" value="RIA97080.1"/>
    <property type="molecule type" value="Genomic_DNA"/>
</dbReference>
<dbReference type="OrthoDB" id="774557at2759"/>
<feature type="compositionally biased region" description="Basic residues" evidence="1">
    <location>
        <begin position="411"/>
        <end position="427"/>
    </location>
</feature>
<dbReference type="Pfam" id="PF01803">
    <property type="entry name" value="LIM_bind"/>
    <property type="match status" value="2"/>
</dbReference>
<comment type="caution">
    <text evidence="2">The sequence shown here is derived from an EMBL/GenBank/DDBJ whole genome shotgun (WGS) entry which is preliminary data.</text>
</comment>
<dbReference type="AlphaFoldDB" id="A0A397TFN5"/>
<feature type="compositionally biased region" description="Low complexity" evidence="1">
    <location>
        <begin position="312"/>
        <end position="326"/>
    </location>
</feature>
<reference evidence="2 3" key="1">
    <citation type="submission" date="2018-06" db="EMBL/GenBank/DDBJ databases">
        <title>Comparative genomics reveals the genomic features of Rhizophagus irregularis, R. cerebriforme, R. diaphanum and Gigaspora rosea, and their symbiotic lifestyle signature.</title>
        <authorList>
            <person name="Morin E."/>
            <person name="San Clemente H."/>
            <person name="Chen E.C.H."/>
            <person name="De La Providencia I."/>
            <person name="Hainaut M."/>
            <person name="Kuo A."/>
            <person name="Kohler A."/>
            <person name="Murat C."/>
            <person name="Tang N."/>
            <person name="Roy S."/>
            <person name="Loubradou J."/>
            <person name="Henrissat B."/>
            <person name="Grigoriev I.V."/>
            <person name="Corradi N."/>
            <person name="Roux C."/>
            <person name="Martin F.M."/>
        </authorList>
    </citation>
    <scope>NUCLEOTIDE SEQUENCE [LARGE SCALE GENOMIC DNA]</scope>
    <source>
        <strain evidence="2 3">DAOM 227022</strain>
    </source>
</reference>
<evidence type="ECO:0000313" key="2">
    <source>
        <dbReference type="EMBL" id="RIA97080.1"/>
    </source>
</evidence>
<evidence type="ECO:0000313" key="3">
    <source>
        <dbReference type="Proteomes" id="UP000265703"/>
    </source>
</evidence>
<dbReference type="PANTHER" id="PTHR10378">
    <property type="entry name" value="LIM DOMAIN-BINDING PROTEIN"/>
    <property type="match status" value="1"/>
</dbReference>
<feature type="compositionally biased region" description="Pro residues" evidence="1">
    <location>
        <begin position="361"/>
        <end position="379"/>
    </location>
</feature>
<feature type="region of interest" description="Disordered" evidence="1">
    <location>
        <begin position="304"/>
        <end position="427"/>
    </location>
</feature>
<dbReference type="InterPro" id="IPR029005">
    <property type="entry name" value="LIM-bd/SEUSS"/>
</dbReference>
<keyword evidence="3" id="KW-1185">Reference proteome</keyword>
<feature type="compositionally biased region" description="Polar residues" evidence="1">
    <location>
        <begin position="384"/>
        <end position="394"/>
    </location>
</feature>
<accession>A0A397TFN5</accession>
<sequence length="427" mass="47652">MANYNQAVFMPGSAIRVPNVYPGFPNGRLVRPPPHIANFTMTPNSGIHRNINGNAYVPNMTNMIAMNNMVNNPRFVNQMRMQAPIYKQNAGIGRLLTFVEYLGGDVMMTNLQDIQYWKSLTQSFFSEDVIMKYTLNDEINNKTKRFEFTYQVIPRFYQTFIESGVVKIQLVLGFPRERLVNTSSGGVQFQVECQSSSIEYHFANGIQVNAPGRLTVTFNNTLKMTSFDFVTLKFTEYVPRNLIPRFTPDTVVVNEFGIPHKTMRCLEIAEGVDYMQDVIALTIKDSHTGPLQALRMVKLHSQGMNQTPTISNNPNPNQRIPNPQAQLNGQKDIKNEPNYNGAPPTPNSNDLQASALTPTATPTPAPTPTPTPSLTPSPLVPNANGPQKNFSSPAISERNLKRGGENISSNKQKRRSMQAKGSPRKNA</sequence>
<gene>
    <name evidence="2" type="ORF">C1645_732777</name>
</gene>
<dbReference type="Proteomes" id="UP000265703">
    <property type="component" value="Unassembled WGS sequence"/>
</dbReference>
<name>A0A397TFN5_9GLOM</name>
<evidence type="ECO:0000256" key="1">
    <source>
        <dbReference type="SAM" id="MobiDB-lite"/>
    </source>
</evidence>
<dbReference type="STRING" id="658196.A0A397TFN5"/>